<dbReference type="InterPro" id="IPR030678">
    <property type="entry name" value="Peptide/Ni-bd"/>
</dbReference>
<dbReference type="SUPFAM" id="SSF53850">
    <property type="entry name" value="Periplasmic binding protein-like II"/>
    <property type="match status" value="1"/>
</dbReference>
<dbReference type="Gene3D" id="3.90.76.10">
    <property type="entry name" value="Dipeptide-binding Protein, Domain 1"/>
    <property type="match status" value="1"/>
</dbReference>
<comment type="similarity">
    <text evidence="2">Belongs to the bacterial solute-binding protein 5 family.</text>
</comment>
<dbReference type="CDD" id="cd08512">
    <property type="entry name" value="PBP2_NikA_DppA_OppA_like_7"/>
    <property type="match status" value="1"/>
</dbReference>
<feature type="chain" id="PRO_5032390870" evidence="4">
    <location>
        <begin position="19"/>
        <end position="525"/>
    </location>
</feature>
<keyword evidence="7" id="KW-1185">Reference proteome</keyword>
<dbReference type="GO" id="GO:0015833">
    <property type="term" value="P:peptide transport"/>
    <property type="evidence" value="ECO:0007669"/>
    <property type="project" value="TreeGrafter"/>
</dbReference>
<dbReference type="GO" id="GO:0030288">
    <property type="term" value="C:outer membrane-bounded periplasmic space"/>
    <property type="evidence" value="ECO:0007669"/>
    <property type="project" value="UniProtKB-ARBA"/>
</dbReference>
<gene>
    <name evidence="6" type="ORF">FHR98_001803</name>
</gene>
<dbReference type="InterPro" id="IPR039424">
    <property type="entry name" value="SBP_5"/>
</dbReference>
<sequence length="525" mass="58239">MSAAAGVLLFGLSGPASAETPKDTLVIAAQIDDIVSLDPAEIFEFSGTDLANNVYDTLVELDPNNMGPLVPGIAESWSVADDGVTYTFKIREGAKFHSGNPITAEDAEFSIRRVIALEKTPSFILTQFGFTTENMEQTIKATGPYELTLVTDKPYAPSFVFNCLTAPVASIVDKKLAMEHEKDSDFGYEWLKTNSAGSGAYSLRSWKPNESYVLDANADYWRGAPAMKRVFVQHVPESNSQRLALEKGDIDIARNLSPDDIAAISGTPGIKVEDDLKGRILYFSLNQKDERLSNPKVIEAFKYLVDYEGMSQSFLRGQYTVHQAFLPLTYLGELKEKPYSLNLEKAKALLAEAGYADGFDVQIYVRTDPQRLEVAQALQQVWAQVGIKAELVTGTGKQILTQYRARQHQIYLGAWGPDYPDPHTNADTFAHNTDNSDEAGLTGKLAWRNAWEIPAMTKATEAAVLEKDSDKRAEMYRTIQREHQQTSPFVVMFQQIIQTAERDNVSGLRTGGATHDVFFWTVTKN</sequence>
<dbReference type="EMBL" id="JACHXA010000004">
    <property type="protein sequence ID" value="MBB3065516.1"/>
    <property type="molecule type" value="Genomic_DNA"/>
</dbReference>
<dbReference type="Proteomes" id="UP000581135">
    <property type="component" value="Unassembled WGS sequence"/>
</dbReference>
<reference evidence="6 7" key="1">
    <citation type="submission" date="2020-08" db="EMBL/GenBank/DDBJ databases">
        <title>Genomic Encyclopedia of Type Strains, Phase III (KMG-III): the genomes of soil and plant-associated and newly described type strains.</title>
        <authorList>
            <person name="Whitman W."/>
        </authorList>
    </citation>
    <scope>NUCLEOTIDE SEQUENCE [LARGE SCALE GENOMIC DNA]</scope>
    <source>
        <strain evidence="6 7">CECT 8803</strain>
    </source>
</reference>
<dbReference type="Gene3D" id="3.10.105.10">
    <property type="entry name" value="Dipeptide-binding Protein, Domain 3"/>
    <property type="match status" value="1"/>
</dbReference>
<comment type="caution">
    <text evidence="6">The sequence shown here is derived from an EMBL/GenBank/DDBJ whole genome shotgun (WGS) entry which is preliminary data.</text>
</comment>
<feature type="domain" description="Solute-binding protein family 5" evidence="5">
    <location>
        <begin position="69"/>
        <end position="436"/>
    </location>
</feature>
<name>A0A839SVL3_9PROT</name>
<dbReference type="PANTHER" id="PTHR30290">
    <property type="entry name" value="PERIPLASMIC BINDING COMPONENT OF ABC TRANSPORTER"/>
    <property type="match status" value="1"/>
</dbReference>
<accession>A0A839SVL3</accession>
<feature type="signal peptide" evidence="4">
    <location>
        <begin position="1"/>
        <end position="18"/>
    </location>
</feature>
<proteinExistence type="inferred from homology"/>
<evidence type="ECO:0000313" key="6">
    <source>
        <dbReference type="EMBL" id="MBB3065516.1"/>
    </source>
</evidence>
<dbReference type="PROSITE" id="PS01040">
    <property type="entry name" value="SBP_BACTERIAL_5"/>
    <property type="match status" value="1"/>
</dbReference>
<evidence type="ECO:0000256" key="1">
    <source>
        <dbReference type="ARBA" id="ARBA00004418"/>
    </source>
</evidence>
<dbReference type="Pfam" id="PF00496">
    <property type="entry name" value="SBP_bac_5"/>
    <property type="match status" value="1"/>
</dbReference>
<evidence type="ECO:0000313" key="7">
    <source>
        <dbReference type="Proteomes" id="UP000581135"/>
    </source>
</evidence>
<dbReference type="GO" id="GO:0043190">
    <property type="term" value="C:ATP-binding cassette (ABC) transporter complex"/>
    <property type="evidence" value="ECO:0007669"/>
    <property type="project" value="InterPro"/>
</dbReference>
<evidence type="ECO:0000256" key="4">
    <source>
        <dbReference type="SAM" id="SignalP"/>
    </source>
</evidence>
<dbReference type="GO" id="GO:1904680">
    <property type="term" value="F:peptide transmembrane transporter activity"/>
    <property type="evidence" value="ECO:0007669"/>
    <property type="project" value="TreeGrafter"/>
</dbReference>
<evidence type="ECO:0000256" key="2">
    <source>
        <dbReference type="ARBA" id="ARBA00005695"/>
    </source>
</evidence>
<organism evidence="6 7">
    <name type="scientific">Limibacillus halophilus</name>
    <dbReference type="NCBI Taxonomy" id="1579333"/>
    <lineage>
        <taxon>Bacteria</taxon>
        <taxon>Pseudomonadati</taxon>
        <taxon>Pseudomonadota</taxon>
        <taxon>Alphaproteobacteria</taxon>
        <taxon>Rhodospirillales</taxon>
        <taxon>Rhodovibrionaceae</taxon>
        <taxon>Limibacillus</taxon>
    </lineage>
</organism>
<dbReference type="AlphaFoldDB" id="A0A839SVL3"/>
<dbReference type="PANTHER" id="PTHR30290:SF34">
    <property type="entry name" value="ABC TRANSPORTER, PERIPLASMIC OLIGO-PEPTIDE BINDING PROTEIN, PUTATIVE-RELATED"/>
    <property type="match status" value="1"/>
</dbReference>
<dbReference type="RefSeq" id="WP_246377651.1">
    <property type="nucleotide sequence ID" value="NZ_JACHXA010000004.1"/>
</dbReference>
<evidence type="ECO:0000259" key="5">
    <source>
        <dbReference type="Pfam" id="PF00496"/>
    </source>
</evidence>
<comment type="subcellular location">
    <subcellularLocation>
        <location evidence="1">Periplasm</location>
    </subcellularLocation>
</comment>
<dbReference type="PIRSF" id="PIRSF002741">
    <property type="entry name" value="MppA"/>
    <property type="match status" value="1"/>
</dbReference>
<protein>
    <submittedName>
        <fullName evidence="6">Peptide/nickel transport system substrate-binding protein</fullName>
    </submittedName>
</protein>
<dbReference type="InterPro" id="IPR023765">
    <property type="entry name" value="SBP_5_CS"/>
</dbReference>
<evidence type="ECO:0000256" key="3">
    <source>
        <dbReference type="ARBA" id="ARBA00022729"/>
    </source>
</evidence>
<keyword evidence="3 4" id="KW-0732">Signal</keyword>
<dbReference type="Gene3D" id="3.40.190.10">
    <property type="entry name" value="Periplasmic binding protein-like II"/>
    <property type="match status" value="1"/>
</dbReference>
<dbReference type="InterPro" id="IPR000914">
    <property type="entry name" value="SBP_5_dom"/>
</dbReference>